<name>A8ZPB7_ACAM1</name>
<dbReference type="InterPro" id="IPR000073">
    <property type="entry name" value="AB_hydrolase_1"/>
</dbReference>
<dbReference type="GO" id="GO:0016787">
    <property type="term" value="F:hydrolase activity"/>
    <property type="evidence" value="ECO:0007669"/>
    <property type="project" value="UniProtKB-KW"/>
</dbReference>
<dbReference type="AlphaFoldDB" id="A8ZPB7"/>
<dbReference type="PRINTS" id="PR00111">
    <property type="entry name" value="ABHYDROLASE"/>
</dbReference>
<keyword evidence="2" id="KW-0614">Plasmid</keyword>
<dbReference type="RefSeq" id="WP_012167999.1">
    <property type="nucleotide sequence ID" value="NC_009930.1"/>
</dbReference>
<dbReference type="SUPFAM" id="SSF53474">
    <property type="entry name" value="alpha/beta-Hydrolases"/>
    <property type="match status" value="1"/>
</dbReference>
<dbReference type="OrthoDB" id="9808398at2"/>
<dbReference type="HOGENOM" id="CLU_020336_13_2_3"/>
<dbReference type="InterPro" id="IPR029058">
    <property type="entry name" value="AB_hydrolase_fold"/>
</dbReference>
<geneLocation type="plasmid" evidence="2 3">
    <name>pREB5</name>
</geneLocation>
<reference evidence="2 3" key="1">
    <citation type="journal article" date="2008" name="Proc. Natl. Acad. Sci. U.S.A.">
        <title>Niche adaptation and genome expansion in the chlorophyll d-producing cyanobacterium Acaryochloris marina.</title>
        <authorList>
            <person name="Swingley W.D."/>
            <person name="Chen M."/>
            <person name="Cheung P.C."/>
            <person name="Conrad A.L."/>
            <person name="Dejesa L.C."/>
            <person name="Hao J."/>
            <person name="Honchak B.M."/>
            <person name="Karbach L.E."/>
            <person name="Kurdoglu A."/>
            <person name="Lahiri S."/>
            <person name="Mastrian S.D."/>
            <person name="Miyashita H."/>
            <person name="Page L."/>
            <person name="Ramakrishna P."/>
            <person name="Satoh S."/>
            <person name="Sattley W.M."/>
            <person name="Shimada Y."/>
            <person name="Taylor H.L."/>
            <person name="Tomo T."/>
            <person name="Tsuchiya T."/>
            <person name="Wang Z.T."/>
            <person name="Raymond J."/>
            <person name="Mimuro M."/>
            <person name="Blankenship R.E."/>
            <person name="Touchman J.W."/>
        </authorList>
    </citation>
    <scope>NUCLEOTIDE SEQUENCE [LARGE SCALE GENOMIC DNA]</scope>
    <source>
        <strain evidence="3">MBIC 11017</strain>
        <plasmid evidence="3">Plasmid pREB5</plasmid>
    </source>
</reference>
<feature type="domain" description="AB hydrolase-1" evidence="1">
    <location>
        <begin position="23"/>
        <end position="106"/>
    </location>
</feature>
<dbReference type="InterPro" id="IPR050266">
    <property type="entry name" value="AB_hydrolase_sf"/>
</dbReference>
<dbReference type="PANTHER" id="PTHR43798">
    <property type="entry name" value="MONOACYLGLYCEROL LIPASE"/>
    <property type="match status" value="1"/>
</dbReference>
<dbReference type="Proteomes" id="UP000000268">
    <property type="component" value="Plasmid pREB5"/>
</dbReference>
<accession>A8ZPB7</accession>
<evidence type="ECO:0000313" key="2">
    <source>
        <dbReference type="EMBL" id="ABW32853.1"/>
    </source>
</evidence>
<sequence length="291" mass="32849">MRKNTLSLSTYTAAFTDQGQGAPLIFLHGFLGSSDCWHRIIPELQIAYRCLALDLLGFGGSSKPRLRYNIWHQVEFLQQFIQTLDLQNFHLVGHSYGGWTAAAYSLASTGLGWTSQGWSSFTPISTSIPPPTSLNLIAPAGIRDDSFAGRYTYMKPLLWETPLVDWGLKLIAPMARVVNQQSAFQKVFQARQELLRQPVAKSFLVDRWRPEDAIDTVDQYLQQLQIPTQVIAGQQDTTIPLWHCQTYAEKIATSTINVIPNAAHDLIQTHSFEIVRIINRFLEQFQNRVAG</sequence>
<dbReference type="KEGG" id="amr:AM1_E0084"/>
<protein>
    <submittedName>
        <fullName evidence="2">Hydrolase, alpha/beta fold family</fullName>
    </submittedName>
</protein>
<proteinExistence type="predicted"/>
<dbReference type="Gene3D" id="3.40.50.1820">
    <property type="entry name" value="alpha/beta hydrolase"/>
    <property type="match status" value="1"/>
</dbReference>
<organism evidence="2 3">
    <name type="scientific">Acaryochloris marina (strain MBIC 11017)</name>
    <dbReference type="NCBI Taxonomy" id="329726"/>
    <lineage>
        <taxon>Bacteria</taxon>
        <taxon>Bacillati</taxon>
        <taxon>Cyanobacteriota</taxon>
        <taxon>Cyanophyceae</taxon>
        <taxon>Acaryochloridales</taxon>
        <taxon>Acaryochloridaceae</taxon>
        <taxon>Acaryochloris</taxon>
    </lineage>
</organism>
<dbReference type="Pfam" id="PF00561">
    <property type="entry name" value="Abhydrolase_1"/>
    <property type="match status" value="1"/>
</dbReference>
<keyword evidence="3" id="KW-1185">Reference proteome</keyword>
<keyword evidence="2" id="KW-0378">Hydrolase</keyword>
<evidence type="ECO:0000313" key="3">
    <source>
        <dbReference type="Proteomes" id="UP000000268"/>
    </source>
</evidence>
<gene>
    <name evidence="2" type="ordered locus">AM1_E0084</name>
</gene>
<dbReference type="EMBL" id="CP000842">
    <property type="protein sequence ID" value="ABW32853.1"/>
    <property type="molecule type" value="Genomic_DNA"/>
</dbReference>
<evidence type="ECO:0000259" key="1">
    <source>
        <dbReference type="Pfam" id="PF00561"/>
    </source>
</evidence>